<dbReference type="EMBL" id="FOAG01000028">
    <property type="protein sequence ID" value="SEM40341.1"/>
    <property type="molecule type" value="Genomic_DNA"/>
</dbReference>
<organism evidence="11 12">
    <name type="scientific">Roseovarius azorensis</name>
    <dbReference type="NCBI Taxonomy" id="1287727"/>
    <lineage>
        <taxon>Bacteria</taxon>
        <taxon>Pseudomonadati</taxon>
        <taxon>Pseudomonadota</taxon>
        <taxon>Alphaproteobacteria</taxon>
        <taxon>Rhodobacterales</taxon>
        <taxon>Roseobacteraceae</taxon>
        <taxon>Roseovarius</taxon>
    </lineage>
</organism>
<comment type="similarity">
    <text evidence="9">Belongs to the binding-protein-dependent transport system permease family. LivHM subfamily.</text>
</comment>
<dbReference type="GO" id="GO:0015808">
    <property type="term" value="P:L-alanine transport"/>
    <property type="evidence" value="ECO:0007669"/>
    <property type="project" value="TreeGrafter"/>
</dbReference>
<feature type="transmembrane region" description="Helical" evidence="10">
    <location>
        <begin position="37"/>
        <end position="55"/>
    </location>
</feature>
<dbReference type="GO" id="GO:0042941">
    <property type="term" value="P:D-alanine transmembrane transport"/>
    <property type="evidence" value="ECO:0007669"/>
    <property type="project" value="TreeGrafter"/>
</dbReference>
<dbReference type="GO" id="GO:0015190">
    <property type="term" value="F:L-leucine transmembrane transporter activity"/>
    <property type="evidence" value="ECO:0007669"/>
    <property type="project" value="TreeGrafter"/>
</dbReference>
<dbReference type="InterPro" id="IPR001851">
    <property type="entry name" value="ABC_transp_permease"/>
</dbReference>
<dbReference type="RefSeq" id="WP_093039405.1">
    <property type="nucleotide sequence ID" value="NZ_FOAG01000028.1"/>
</dbReference>
<dbReference type="STRING" id="1287727.SAMN05443999_1284"/>
<keyword evidence="12" id="KW-1185">Reference proteome</keyword>
<evidence type="ECO:0000256" key="1">
    <source>
        <dbReference type="ARBA" id="ARBA00004651"/>
    </source>
</evidence>
<keyword evidence="8 10" id="KW-0472">Membrane</keyword>
<keyword evidence="2" id="KW-0813">Transport</keyword>
<evidence type="ECO:0000256" key="9">
    <source>
        <dbReference type="ARBA" id="ARBA00037998"/>
    </source>
</evidence>
<proteinExistence type="inferred from homology"/>
<reference evidence="11 12" key="1">
    <citation type="submission" date="2016-10" db="EMBL/GenBank/DDBJ databases">
        <authorList>
            <person name="de Groot N.N."/>
        </authorList>
    </citation>
    <scope>NUCLEOTIDE SEQUENCE [LARGE SCALE GENOMIC DNA]</scope>
    <source>
        <strain evidence="11 12">DSM 100674</strain>
    </source>
</reference>
<evidence type="ECO:0000256" key="2">
    <source>
        <dbReference type="ARBA" id="ARBA00022448"/>
    </source>
</evidence>
<protein>
    <submittedName>
        <fullName evidence="11">Branched-chain amino acid transport system permease protein/neutral amino acid transport system permease protein</fullName>
    </submittedName>
</protein>
<evidence type="ECO:0000256" key="7">
    <source>
        <dbReference type="ARBA" id="ARBA00022989"/>
    </source>
</evidence>
<dbReference type="GO" id="GO:0015192">
    <property type="term" value="F:L-phenylalanine transmembrane transporter activity"/>
    <property type="evidence" value="ECO:0007669"/>
    <property type="project" value="TreeGrafter"/>
</dbReference>
<dbReference type="CDD" id="cd06582">
    <property type="entry name" value="TM_PBP1_LivH_like"/>
    <property type="match status" value="1"/>
</dbReference>
<dbReference type="PANTHER" id="PTHR11795">
    <property type="entry name" value="BRANCHED-CHAIN AMINO ACID TRANSPORT SYSTEM PERMEASE PROTEIN LIVH"/>
    <property type="match status" value="1"/>
</dbReference>
<dbReference type="PANTHER" id="PTHR11795:SF371">
    <property type="entry name" value="HIGH-AFFINITY BRANCHED-CHAIN AMINO ACID TRANSPORT SYSTEM PERMEASE PROTEIN LIVH"/>
    <property type="match status" value="1"/>
</dbReference>
<evidence type="ECO:0000256" key="6">
    <source>
        <dbReference type="ARBA" id="ARBA00022970"/>
    </source>
</evidence>
<keyword evidence="6" id="KW-0029">Amino-acid transport</keyword>
<keyword evidence="3" id="KW-1003">Cell membrane</keyword>
<feature type="transmembrane region" description="Helical" evidence="10">
    <location>
        <begin position="182"/>
        <end position="206"/>
    </location>
</feature>
<dbReference type="Pfam" id="PF02653">
    <property type="entry name" value="BPD_transp_2"/>
    <property type="match status" value="1"/>
</dbReference>
<feature type="transmembrane region" description="Helical" evidence="10">
    <location>
        <begin position="93"/>
        <end position="112"/>
    </location>
</feature>
<dbReference type="AlphaFoldDB" id="A0A1H7Y302"/>
<keyword evidence="4" id="KW-0997">Cell inner membrane</keyword>
<evidence type="ECO:0000256" key="10">
    <source>
        <dbReference type="SAM" id="Phobius"/>
    </source>
</evidence>
<evidence type="ECO:0000256" key="4">
    <source>
        <dbReference type="ARBA" id="ARBA00022519"/>
    </source>
</evidence>
<dbReference type="GO" id="GO:0015188">
    <property type="term" value="F:L-isoleucine transmembrane transporter activity"/>
    <property type="evidence" value="ECO:0007669"/>
    <property type="project" value="TreeGrafter"/>
</dbReference>
<feature type="transmembrane region" description="Helical" evidence="10">
    <location>
        <begin position="141"/>
        <end position="161"/>
    </location>
</feature>
<evidence type="ECO:0000313" key="12">
    <source>
        <dbReference type="Proteomes" id="UP000199582"/>
    </source>
</evidence>
<evidence type="ECO:0000256" key="5">
    <source>
        <dbReference type="ARBA" id="ARBA00022692"/>
    </source>
</evidence>
<keyword evidence="5 10" id="KW-0812">Transmembrane</keyword>
<feature type="transmembrane region" description="Helical" evidence="10">
    <location>
        <begin position="61"/>
        <end position="81"/>
    </location>
</feature>
<feature type="transmembrane region" description="Helical" evidence="10">
    <location>
        <begin position="253"/>
        <end position="274"/>
    </location>
</feature>
<comment type="subcellular location">
    <subcellularLocation>
        <location evidence="1">Cell membrane</location>
        <topology evidence="1">Multi-pass membrane protein</topology>
    </subcellularLocation>
</comment>
<accession>A0A1H7Y302</accession>
<name>A0A1H7Y302_9RHOB</name>
<dbReference type="GO" id="GO:1903806">
    <property type="term" value="P:L-isoleucine import across plasma membrane"/>
    <property type="evidence" value="ECO:0007669"/>
    <property type="project" value="TreeGrafter"/>
</dbReference>
<sequence length="287" mass="30109">MSLQMIVNALVNAALIAPPAMAFSLLFGILRFPNFAIGGYITVGAFAAYTLNVPLGLPLPLAAAGAMTFTALVVWGAHVVVFRPMQGQSAITLLVVSIAVTLILENLIRLFFSADVRGFDIPLQRPWNVFGARITPEQVEIIVWSLVIGVMLHLLLAHTRIGRAMRAVADNPMLAAIRGVSAAHVTAFTTAICGALFGLTGVFAGLDLVIEPLVGWNLTIPIFAAAILGGIGSPYGAILGAILVGLAEEATILVLPSTYKIAVGFVIIAVLLLVRPQGLLGTAEIKK</sequence>
<dbReference type="GO" id="GO:0005304">
    <property type="term" value="F:L-valine transmembrane transporter activity"/>
    <property type="evidence" value="ECO:0007669"/>
    <property type="project" value="TreeGrafter"/>
</dbReference>
<feature type="transmembrane region" description="Helical" evidence="10">
    <location>
        <begin position="218"/>
        <end position="246"/>
    </location>
</feature>
<dbReference type="GO" id="GO:0005886">
    <property type="term" value="C:plasma membrane"/>
    <property type="evidence" value="ECO:0007669"/>
    <property type="project" value="UniProtKB-SubCell"/>
</dbReference>
<keyword evidence="7 10" id="KW-1133">Transmembrane helix</keyword>
<gene>
    <name evidence="11" type="ORF">SAMN05443999_1284</name>
</gene>
<feature type="transmembrane region" description="Helical" evidence="10">
    <location>
        <begin position="6"/>
        <end position="30"/>
    </location>
</feature>
<dbReference type="InterPro" id="IPR052157">
    <property type="entry name" value="BCAA_transport_permease"/>
</dbReference>
<evidence type="ECO:0000313" key="11">
    <source>
        <dbReference type="EMBL" id="SEM40341.1"/>
    </source>
</evidence>
<evidence type="ECO:0000256" key="3">
    <source>
        <dbReference type="ARBA" id="ARBA00022475"/>
    </source>
</evidence>
<dbReference type="OrthoDB" id="9807115at2"/>
<dbReference type="Proteomes" id="UP000199582">
    <property type="component" value="Unassembled WGS sequence"/>
</dbReference>
<evidence type="ECO:0000256" key="8">
    <source>
        <dbReference type="ARBA" id="ARBA00023136"/>
    </source>
</evidence>